<dbReference type="EMBL" id="JAIHOM010000007">
    <property type="protein sequence ID" value="MCW6035074.1"/>
    <property type="molecule type" value="Genomic_DNA"/>
</dbReference>
<dbReference type="RefSeq" id="WP_265262737.1">
    <property type="nucleotide sequence ID" value="NZ_JAIHOM010000007.1"/>
</dbReference>
<reference evidence="1 2" key="1">
    <citation type="submission" date="2021-08" db="EMBL/GenBank/DDBJ databases">
        <title>Draft genome sequence of Spirulina subsalsa with high tolerance to salinity and hype-accumulation of phycocyanin.</title>
        <authorList>
            <person name="Pei H."/>
            <person name="Jiang L."/>
        </authorList>
    </citation>
    <scope>NUCLEOTIDE SEQUENCE [LARGE SCALE GENOMIC DNA]</scope>
    <source>
        <strain evidence="1 2">FACHB-351</strain>
    </source>
</reference>
<dbReference type="Proteomes" id="UP001526426">
    <property type="component" value="Unassembled WGS sequence"/>
</dbReference>
<evidence type="ECO:0000313" key="1">
    <source>
        <dbReference type="EMBL" id="MCW6035074.1"/>
    </source>
</evidence>
<gene>
    <name evidence="1" type="ORF">K4A83_02140</name>
</gene>
<accession>A0ABT3L0P3</accession>
<sequence>MNFPDDSRQWVIAALAEKLAETRELQEQYAKSNNEAIAALAQQIQDNQRLDLELIQANSHAIRDLITSLDKLQRIDVLPRLKAGGFIVLRVSVS</sequence>
<keyword evidence="2" id="KW-1185">Reference proteome</keyword>
<protein>
    <submittedName>
        <fullName evidence="1">Uncharacterized protein</fullName>
    </submittedName>
</protein>
<proteinExistence type="predicted"/>
<comment type="caution">
    <text evidence="1">The sequence shown here is derived from an EMBL/GenBank/DDBJ whole genome shotgun (WGS) entry which is preliminary data.</text>
</comment>
<evidence type="ECO:0000313" key="2">
    <source>
        <dbReference type="Proteomes" id="UP001526426"/>
    </source>
</evidence>
<name>A0ABT3L0P3_9CYAN</name>
<organism evidence="1 2">
    <name type="scientific">Spirulina subsalsa FACHB-351</name>
    <dbReference type="NCBI Taxonomy" id="234711"/>
    <lineage>
        <taxon>Bacteria</taxon>
        <taxon>Bacillati</taxon>
        <taxon>Cyanobacteriota</taxon>
        <taxon>Cyanophyceae</taxon>
        <taxon>Spirulinales</taxon>
        <taxon>Spirulinaceae</taxon>
        <taxon>Spirulina</taxon>
    </lineage>
</organism>